<organism evidence="2 3">
    <name type="scientific">Lithocarpus litseifolius</name>
    <dbReference type="NCBI Taxonomy" id="425828"/>
    <lineage>
        <taxon>Eukaryota</taxon>
        <taxon>Viridiplantae</taxon>
        <taxon>Streptophyta</taxon>
        <taxon>Embryophyta</taxon>
        <taxon>Tracheophyta</taxon>
        <taxon>Spermatophyta</taxon>
        <taxon>Magnoliopsida</taxon>
        <taxon>eudicotyledons</taxon>
        <taxon>Gunneridae</taxon>
        <taxon>Pentapetalae</taxon>
        <taxon>rosids</taxon>
        <taxon>fabids</taxon>
        <taxon>Fagales</taxon>
        <taxon>Fagaceae</taxon>
        <taxon>Lithocarpus</taxon>
    </lineage>
</organism>
<dbReference type="InterPro" id="IPR012337">
    <property type="entry name" value="RNaseH-like_sf"/>
</dbReference>
<feature type="domain" description="TTF-type" evidence="1">
    <location>
        <begin position="95"/>
        <end position="195"/>
    </location>
</feature>
<dbReference type="PANTHER" id="PTHR11697">
    <property type="entry name" value="GENERAL TRANSCRIPTION FACTOR 2-RELATED ZINC FINGER PROTEIN"/>
    <property type="match status" value="1"/>
</dbReference>
<dbReference type="GO" id="GO:0046983">
    <property type="term" value="F:protein dimerization activity"/>
    <property type="evidence" value="ECO:0007669"/>
    <property type="project" value="InterPro"/>
</dbReference>
<dbReference type="PANTHER" id="PTHR11697:SF230">
    <property type="entry name" value="ZINC FINGER, MYM DOMAIN CONTAINING 1"/>
    <property type="match status" value="1"/>
</dbReference>
<dbReference type="InterPro" id="IPR025398">
    <property type="entry name" value="DUF4371"/>
</dbReference>
<evidence type="ECO:0000313" key="2">
    <source>
        <dbReference type="EMBL" id="KAL0008269.1"/>
    </source>
</evidence>
<name>A0AAW2DDP7_9ROSI</name>
<dbReference type="Pfam" id="PF05699">
    <property type="entry name" value="Dimer_Tnp_hAT"/>
    <property type="match status" value="1"/>
</dbReference>
<dbReference type="EMBL" id="JAZDWU010000003">
    <property type="protein sequence ID" value="KAL0008269.1"/>
    <property type="molecule type" value="Genomic_DNA"/>
</dbReference>
<dbReference type="Proteomes" id="UP001459277">
    <property type="component" value="Unassembled WGS sequence"/>
</dbReference>
<gene>
    <name evidence="2" type="ORF">SO802_009771</name>
</gene>
<protein>
    <recommendedName>
        <fullName evidence="1">TTF-type domain-containing protein</fullName>
    </recommendedName>
</protein>
<sequence>MSKRQTIDAFFKKKDISHSELRTSVETNVETSKTNERPSKCSRIESKGIDRDPGSRKQIYEFPVNEQDEIRRAYLIAGPYQPRDIKYPYKGPKNHRRSFQSSWFESHSNWLEYSPSTDSIYCLPCYLFHKKPTGRPGSDAFTEKGFNNWKKVKDGVNCSLIGHEGKEPNTPHKIAEKCCEDLLNYSGHIDKLVEKQTSKEMENNRLRLKTSIECARWLAFQACAFRGHDESLDSKNRGNFIELIKHTSTFNENVARVVLENAPRNAKCTSPTIQKEILHILASKVRNAIREEIGDAKFCILVDEARDESKREQMAIILRFVDKEGFIKERFFHVVHVRDTTALTLKNEICAVLSHYNLHIENIRDQGYDGASNMRGEWNGLQALFLKDCPYAHYVHCMAHRLQLALVTASREVKDVHQFFDHLVNIINIVVGSSKRNDELQHAQAEQVENMIASNEIETGRGANQIGTLQRAGDTRWGSHFQSICSLIKMFDATCKVINTISEEGANYKQRGDAEGAYQVLTSFEFILILHLMKEIMGITNILCQALQQHSQDLLNAMHLVSTTKLLIQKLRDDGWEPLLASVISFCEQHEIDIPDMNACYTKARGRYRRQDEDLTMEHHFRIGIFTVAIDFQLQELKSRFCELTTKLVILSSALNPKDAFRLFKIVDICNLVKKYYPQDFTEQEQELLEFQLQHYELDVIKHPDFQNMSTISELCRGLKISGKSKIYFLIDRLIRLVLTLPVSTATTERAFSAMKLLKTRLRNKMEDELLADNMIVYIEKEIAGNFTVEMIMDEFYSMKNRRQT</sequence>
<dbReference type="SMART" id="SM00597">
    <property type="entry name" value="ZnF_TTF"/>
    <property type="match status" value="1"/>
</dbReference>
<evidence type="ECO:0000259" key="1">
    <source>
        <dbReference type="SMART" id="SM00597"/>
    </source>
</evidence>
<comment type="caution">
    <text evidence="2">The sequence shown here is derived from an EMBL/GenBank/DDBJ whole genome shotgun (WGS) entry which is preliminary data.</text>
</comment>
<evidence type="ECO:0000313" key="3">
    <source>
        <dbReference type="Proteomes" id="UP001459277"/>
    </source>
</evidence>
<accession>A0AAW2DDP7</accession>
<dbReference type="InterPro" id="IPR055298">
    <property type="entry name" value="AtLOH3-like"/>
</dbReference>
<dbReference type="Pfam" id="PF14291">
    <property type="entry name" value="DUF4371"/>
    <property type="match status" value="1"/>
</dbReference>
<dbReference type="InterPro" id="IPR006580">
    <property type="entry name" value="Znf_TTF"/>
</dbReference>
<keyword evidence="3" id="KW-1185">Reference proteome</keyword>
<dbReference type="AlphaFoldDB" id="A0AAW2DDP7"/>
<reference evidence="2 3" key="1">
    <citation type="submission" date="2024-01" db="EMBL/GenBank/DDBJ databases">
        <title>A telomere-to-telomere, gap-free genome of sweet tea (Lithocarpus litseifolius).</title>
        <authorList>
            <person name="Zhou J."/>
        </authorList>
    </citation>
    <scope>NUCLEOTIDE SEQUENCE [LARGE SCALE GENOMIC DNA]</scope>
    <source>
        <strain evidence="2">Zhou-2022a</strain>
        <tissue evidence="2">Leaf</tissue>
    </source>
</reference>
<dbReference type="InterPro" id="IPR008906">
    <property type="entry name" value="HATC_C_dom"/>
</dbReference>
<dbReference type="SUPFAM" id="SSF53098">
    <property type="entry name" value="Ribonuclease H-like"/>
    <property type="match status" value="1"/>
</dbReference>
<proteinExistence type="predicted"/>